<reference evidence="8 9" key="1">
    <citation type="submission" date="2024-09" db="EMBL/GenBank/DDBJ databases">
        <authorList>
            <person name="Sun Q."/>
            <person name="Mori K."/>
        </authorList>
    </citation>
    <scope>NUCLEOTIDE SEQUENCE [LARGE SCALE GENOMIC DNA]</scope>
    <source>
        <strain evidence="8 9">JCM 3028</strain>
    </source>
</reference>
<evidence type="ECO:0000313" key="8">
    <source>
        <dbReference type="EMBL" id="MFB9678251.1"/>
    </source>
</evidence>
<dbReference type="InterPro" id="IPR010432">
    <property type="entry name" value="RDD"/>
</dbReference>
<dbReference type="RefSeq" id="WP_344749927.1">
    <property type="nucleotide sequence ID" value="NZ_BAAAWW010000212.1"/>
</dbReference>
<dbReference type="PANTHER" id="PTHR36115">
    <property type="entry name" value="PROLINE-RICH ANTIGEN HOMOLOG-RELATED"/>
    <property type="match status" value="1"/>
</dbReference>
<protein>
    <submittedName>
        <fullName evidence="8">RDD family protein</fullName>
    </submittedName>
</protein>
<evidence type="ECO:0000313" key="9">
    <source>
        <dbReference type="Proteomes" id="UP001589610"/>
    </source>
</evidence>
<dbReference type="EMBL" id="JBHMBS010000010">
    <property type="protein sequence ID" value="MFB9678251.1"/>
    <property type="molecule type" value="Genomic_DNA"/>
</dbReference>
<evidence type="ECO:0000256" key="3">
    <source>
        <dbReference type="ARBA" id="ARBA00022692"/>
    </source>
</evidence>
<evidence type="ECO:0000256" key="2">
    <source>
        <dbReference type="ARBA" id="ARBA00022475"/>
    </source>
</evidence>
<evidence type="ECO:0000256" key="4">
    <source>
        <dbReference type="ARBA" id="ARBA00022989"/>
    </source>
</evidence>
<comment type="caution">
    <text evidence="8">The sequence shown here is derived from an EMBL/GenBank/DDBJ whole genome shotgun (WGS) entry which is preliminary data.</text>
</comment>
<organism evidence="8 9">
    <name type="scientific">Streptosporangium vulgare</name>
    <dbReference type="NCBI Taxonomy" id="46190"/>
    <lineage>
        <taxon>Bacteria</taxon>
        <taxon>Bacillati</taxon>
        <taxon>Actinomycetota</taxon>
        <taxon>Actinomycetes</taxon>
        <taxon>Streptosporangiales</taxon>
        <taxon>Streptosporangiaceae</taxon>
        <taxon>Streptosporangium</taxon>
    </lineage>
</organism>
<evidence type="ECO:0000259" key="7">
    <source>
        <dbReference type="Pfam" id="PF06271"/>
    </source>
</evidence>
<keyword evidence="2" id="KW-1003">Cell membrane</keyword>
<evidence type="ECO:0000256" key="6">
    <source>
        <dbReference type="SAM" id="Phobius"/>
    </source>
</evidence>
<accession>A0ABV5TH59</accession>
<comment type="subcellular location">
    <subcellularLocation>
        <location evidence="1">Cell membrane</location>
        <topology evidence="1">Multi-pass membrane protein</topology>
    </subcellularLocation>
</comment>
<feature type="transmembrane region" description="Helical" evidence="6">
    <location>
        <begin position="68"/>
        <end position="88"/>
    </location>
</feature>
<gene>
    <name evidence="8" type="ORF">ACFFRH_22435</name>
</gene>
<sequence>MFGYPPAGESPGGFPWPGAIRLGGRWRRLFAGILDLLVIGFISSPFTYRTVSTITGAENGLSVQVPYAETLLVAVIGFLYYWLLTAFWQGQTLGKRIFRLRVSDISGQKAGVGQVALRELVTWLMYSTCCLGWIDVAFILFHSRKQAVHDLAARTLVIDA</sequence>
<feature type="domain" description="RDD" evidence="7">
    <location>
        <begin position="23"/>
        <end position="153"/>
    </location>
</feature>
<dbReference type="Pfam" id="PF06271">
    <property type="entry name" value="RDD"/>
    <property type="match status" value="1"/>
</dbReference>
<keyword evidence="4 6" id="KW-1133">Transmembrane helix</keyword>
<feature type="transmembrane region" description="Helical" evidence="6">
    <location>
        <begin position="29"/>
        <end position="48"/>
    </location>
</feature>
<dbReference type="Proteomes" id="UP001589610">
    <property type="component" value="Unassembled WGS sequence"/>
</dbReference>
<keyword evidence="5 6" id="KW-0472">Membrane</keyword>
<keyword evidence="3 6" id="KW-0812">Transmembrane</keyword>
<evidence type="ECO:0000256" key="5">
    <source>
        <dbReference type="ARBA" id="ARBA00023136"/>
    </source>
</evidence>
<dbReference type="InterPro" id="IPR051791">
    <property type="entry name" value="Pra-immunoreactive"/>
</dbReference>
<evidence type="ECO:0000256" key="1">
    <source>
        <dbReference type="ARBA" id="ARBA00004651"/>
    </source>
</evidence>
<dbReference type="PANTHER" id="PTHR36115:SF9">
    <property type="entry name" value="LMO1584 PROTEIN"/>
    <property type="match status" value="1"/>
</dbReference>
<keyword evidence="9" id="KW-1185">Reference proteome</keyword>
<name>A0ABV5TH59_9ACTN</name>
<proteinExistence type="predicted"/>